<dbReference type="AlphaFoldDB" id="A0AAV0VDM7"/>
<dbReference type="InterPro" id="IPR001214">
    <property type="entry name" value="SET_dom"/>
</dbReference>
<sequence length="363" mass="40826">MTTKSPLLEWVSTHVSTVTVAHDLINPVSVVDSYGKDERSIVVQREFQAGAKLHEVKKSDFYGYIQQLPTTISLPFIWDEKFRDMIRHTTASPILDDKLVLKMYSDYAVPLAKKFSTIWPHNVSTLEKFQWAYSIVASRAFKATDMLEPTILPVIDMANHEADNPVAHIVRTDSGSYQLIALRKVEKGESVTISYGDMSNAQLLCRYGFVLPTLMPSDSIHITSSELINVFEACPWYRDEKDEQVEEHSLSCVGKGKGTIKTKNLAKRRKLAHPESDDNAVFFCLNGNAEQEFGQSEALLSFVMASKLPAERLYDVLAVILQEKDKCLKSPPTPQVRQICRCVLLGLMSLEESSDSSDDEDKV</sequence>
<dbReference type="PANTHER" id="PTHR13271">
    <property type="entry name" value="UNCHARACTERIZED PUTATIVE METHYLTRANSFERASE"/>
    <property type="match status" value="1"/>
</dbReference>
<dbReference type="PANTHER" id="PTHR13271:SF34">
    <property type="entry name" value="N-LYSINE METHYLTRANSFERASE SETD6"/>
    <property type="match status" value="1"/>
</dbReference>
<accession>A0AAV0VDM7</accession>
<evidence type="ECO:0000313" key="3">
    <source>
        <dbReference type="Proteomes" id="UP001162029"/>
    </source>
</evidence>
<dbReference type="GO" id="GO:0005634">
    <property type="term" value="C:nucleus"/>
    <property type="evidence" value="ECO:0007669"/>
    <property type="project" value="TreeGrafter"/>
</dbReference>
<dbReference type="Gene3D" id="3.90.1410.10">
    <property type="entry name" value="set domain protein methyltransferase, domain 1"/>
    <property type="match status" value="1"/>
</dbReference>
<comment type="caution">
    <text evidence="2">The sequence shown here is derived from an EMBL/GenBank/DDBJ whole genome shotgun (WGS) entry which is preliminary data.</text>
</comment>
<dbReference type="Proteomes" id="UP001162029">
    <property type="component" value="Unassembled WGS sequence"/>
</dbReference>
<evidence type="ECO:0000313" key="2">
    <source>
        <dbReference type="EMBL" id="CAI5746682.1"/>
    </source>
</evidence>
<evidence type="ECO:0000259" key="1">
    <source>
        <dbReference type="PROSITE" id="PS50280"/>
    </source>
</evidence>
<dbReference type="Pfam" id="PF00856">
    <property type="entry name" value="SET"/>
    <property type="match status" value="1"/>
</dbReference>
<reference evidence="2" key="1">
    <citation type="submission" date="2022-12" db="EMBL/GenBank/DDBJ databases">
        <authorList>
            <person name="Webb A."/>
        </authorList>
    </citation>
    <scope>NUCLEOTIDE SEQUENCE</scope>
    <source>
        <strain evidence="2">Pd1</strain>
    </source>
</reference>
<organism evidence="2 3">
    <name type="scientific">Peronospora destructor</name>
    <dbReference type="NCBI Taxonomy" id="86335"/>
    <lineage>
        <taxon>Eukaryota</taxon>
        <taxon>Sar</taxon>
        <taxon>Stramenopiles</taxon>
        <taxon>Oomycota</taxon>
        <taxon>Peronosporomycetes</taxon>
        <taxon>Peronosporales</taxon>
        <taxon>Peronosporaceae</taxon>
        <taxon>Peronospora</taxon>
    </lineage>
</organism>
<dbReference type="SUPFAM" id="SSF82199">
    <property type="entry name" value="SET domain"/>
    <property type="match status" value="1"/>
</dbReference>
<dbReference type="GO" id="GO:0016279">
    <property type="term" value="F:protein-lysine N-methyltransferase activity"/>
    <property type="evidence" value="ECO:0007669"/>
    <property type="project" value="TreeGrafter"/>
</dbReference>
<gene>
    <name evidence="2" type="ORF">PDE001_LOCUS11652</name>
</gene>
<name>A0AAV0VDM7_9STRA</name>
<dbReference type="CDD" id="cd10527">
    <property type="entry name" value="SET_LSMT"/>
    <property type="match status" value="1"/>
</dbReference>
<dbReference type="EMBL" id="CANTFM010002614">
    <property type="protein sequence ID" value="CAI5746682.1"/>
    <property type="molecule type" value="Genomic_DNA"/>
</dbReference>
<feature type="domain" description="SET" evidence="1">
    <location>
        <begin position="26"/>
        <end position="196"/>
    </location>
</feature>
<protein>
    <recommendedName>
        <fullName evidence="1">SET domain-containing protein</fullName>
    </recommendedName>
</protein>
<proteinExistence type="predicted"/>
<dbReference type="InterPro" id="IPR050600">
    <property type="entry name" value="SETD3_SETD6_MTase"/>
</dbReference>
<dbReference type="PROSITE" id="PS50280">
    <property type="entry name" value="SET"/>
    <property type="match status" value="1"/>
</dbReference>
<dbReference type="InterPro" id="IPR046341">
    <property type="entry name" value="SET_dom_sf"/>
</dbReference>
<keyword evidence="3" id="KW-1185">Reference proteome</keyword>